<comment type="caution">
    <text evidence="3">The sequence shown here is derived from an EMBL/GenBank/DDBJ whole genome shotgun (WGS) entry which is preliminary data.</text>
</comment>
<evidence type="ECO:0000256" key="1">
    <source>
        <dbReference type="SAM" id="Coils"/>
    </source>
</evidence>
<keyword evidence="4" id="KW-1185">Reference proteome</keyword>
<gene>
    <name evidence="3" type="ORF">DASB73_025240</name>
</gene>
<evidence type="ECO:0000313" key="3">
    <source>
        <dbReference type="EMBL" id="GMM51561.1"/>
    </source>
</evidence>
<dbReference type="AlphaFoldDB" id="A0AAV5RKA1"/>
<reference evidence="3 4" key="1">
    <citation type="journal article" date="2023" name="Elife">
        <title>Identification of key yeast species and microbe-microbe interactions impacting larval growth of Drosophila in the wild.</title>
        <authorList>
            <person name="Mure A."/>
            <person name="Sugiura Y."/>
            <person name="Maeda R."/>
            <person name="Honda K."/>
            <person name="Sakurai N."/>
            <person name="Takahashi Y."/>
            <person name="Watada M."/>
            <person name="Katoh T."/>
            <person name="Gotoh A."/>
            <person name="Gotoh Y."/>
            <person name="Taniguchi I."/>
            <person name="Nakamura K."/>
            <person name="Hayashi T."/>
            <person name="Katayama T."/>
            <person name="Uemura T."/>
            <person name="Hattori Y."/>
        </authorList>
    </citation>
    <scope>NUCLEOTIDE SEQUENCE [LARGE SCALE GENOMIC DNA]</scope>
    <source>
        <strain evidence="3 4">SB-73</strain>
    </source>
</reference>
<organism evidence="3 4">
    <name type="scientific">Starmerella bacillaris</name>
    <name type="common">Yeast</name>
    <name type="synonym">Candida zemplinina</name>
    <dbReference type="NCBI Taxonomy" id="1247836"/>
    <lineage>
        <taxon>Eukaryota</taxon>
        <taxon>Fungi</taxon>
        <taxon>Dikarya</taxon>
        <taxon>Ascomycota</taxon>
        <taxon>Saccharomycotina</taxon>
        <taxon>Dipodascomycetes</taxon>
        <taxon>Dipodascales</taxon>
        <taxon>Trichomonascaceae</taxon>
        <taxon>Starmerella</taxon>
    </lineage>
</organism>
<dbReference type="EMBL" id="BTGC01000008">
    <property type="protein sequence ID" value="GMM51561.1"/>
    <property type="molecule type" value="Genomic_DNA"/>
</dbReference>
<accession>A0AAV5RKA1</accession>
<dbReference type="Pfam" id="PF18596">
    <property type="entry name" value="Sld7_C"/>
    <property type="match status" value="1"/>
</dbReference>
<evidence type="ECO:0000313" key="4">
    <source>
        <dbReference type="Proteomes" id="UP001362899"/>
    </source>
</evidence>
<dbReference type="Proteomes" id="UP001362899">
    <property type="component" value="Unassembled WGS sequence"/>
</dbReference>
<feature type="coiled-coil region" evidence="1">
    <location>
        <begin position="157"/>
        <end position="184"/>
    </location>
</feature>
<keyword evidence="1" id="KW-0175">Coiled coil</keyword>
<dbReference type="InterPro" id="IPR041260">
    <property type="entry name" value="Sld7_C"/>
</dbReference>
<feature type="domain" description="Sld7 C-terminal" evidence="2">
    <location>
        <begin position="182"/>
        <end position="243"/>
    </location>
</feature>
<sequence length="245" mass="28025">MICAWRGSIEDIIWPQHEPEGPIELPLELWAFNSDPNNKEDLVLNLDRCTIKFSKFVYSHEIPLWSIVGPAFQVFSSNITTCQFLKEFSALEMNSPVVILLQVTDCERVDHIALYASKDIDNLLDNRIDDEATEDTGLNKLKLFARPLNFAIEQDILKQEDEARNQARIKLEKAAAQKADKENMIKQVVLAALRLRGINRTNPDFKLLFHTAYKSTLCSIRKLKTSDITVDIAREKVEAILNIIE</sequence>
<name>A0AAV5RKA1_STABA</name>
<proteinExistence type="predicted"/>
<protein>
    <recommendedName>
        <fullName evidence="2">Sld7 C-terminal domain-containing protein</fullName>
    </recommendedName>
</protein>
<evidence type="ECO:0000259" key="2">
    <source>
        <dbReference type="Pfam" id="PF18596"/>
    </source>
</evidence>